<comment type="caution">
    <text evidence="2">The sequence shown here is derived from an EMBL/GenBank/DDBJ whole genome shotgun (WGS) entry which is preliminary data.</text>
</comment>
<organism evidence="2 3">
    <name type="scientific">Bosea massiliensis</name>
    <dbReference type="NCBI Taxonomy" id="151419"/>
    <lineage>
        <taxon>Bacteria</taxon>
        <taxon>Pseudomonadati</taxon>
        <taxon>Pseudomonadota</taxon>
        <taxon>Alphaproteobacteria</taxon>
        <taxon>Hyphomicrobiales</taxon>
        <taxon>Boseaceae</taxon>
        <taxon>Bosea</taxon>
    </lineage>
</organism>
<proteinExistence type="predicted"/>
<protein>
    <submittedName>
        <fullName evidence="2">Uncharacterized protein</fullName>
    </submittedName>
</protein>
<feature type="region of interest" description="Disordered" evidence="1">
    <location>
        <begin position="1"/>
        <end position="39"/>
    </location>
</feature>
<keyword evidence="3" id="KW-1185">Reference proteome</keyword>
<dbReference type="Proteomes" id="UP001596060">
    <property type="component" value="Unassembled WGS sequence"/>
</dbReference>
<accession>A0ABW0P5P0</accession>
<reference evidence="3" key="1">
    <citation type="journal article" date="2019" name="Int. J. Syst. Evol. Microbiol.">
        <title>The Global Catalogue of Microorganisms (GCM) 10K type strain sequencing project: providing services to taxonomists for standard genome sequencing and annotation.</title>
        <authorList>
            <consortium name="The Broad Institute Genomics Platform"/>
            <consortium name="The Broad Institute Genome Sequencing Center for Infectious Disease"/>
            <person name="Wu L."/>
            <person name="Ma J."/>
        </authorList>
    </citation>
    <scope>NUCLEOTIDE SEQUENCE [LARGE SCALE GENOMIC DNA]</scope>
    <source>
        <strain evidence="3">CCUG 43117</strain>
    </source>
</reference>
<name>A0ABW0P5P0_9HYPH</name>
<sequence>MSSSGNGGGDDAPLRPEARPVPIPSKSGSGSGGGGGAVSPCNIVERTKVNSPDATVAATLRQGDVLVLHYEAGPPKRLLVKTGRGLTLGAITSQSMPQLIQCLLGGVNYDVVVLSITGGLIEVQVQPA</sequence>
<evidence type="ECO:0000256" key="1">
    <source>
        <dbReference type="SAM" id="MobiDB-lite"/>
    </source>
</evidence>
<gene>
    <name evidence="2" type="ORF">ACFPN9_17740</name>
</gene>
<dbReference type="RefSeq" id="WP_377817363.1">
    <property type="nucleotide sequence ID" value="NZ_JBHSLU010000062.1"/>
</dbReference>
<feature type="compositionally biased region" description="Gly residues" evidence="1">
    <location>
        <begin position="1"/>
        <end position="10"/>
    </location>
</feature>
<dbReference type="EMBL" id="JBHSLU010000062">
    <property type="protein sequence ID" value="MFC5507083.1"/>
    <property type="molecule type" value="Genomic_DNA"/>
</dbReference>
<evidence type="ECO:0000313" key="3">
    <source>
        <dbReference type="Proteomes" id="UP001596060"/>
    </source>
</evidence>
<evidence type="ECO:0000313" key="2">
    <source>
        <dbReference type="EMBL" id="MFC5507083.1"/>
    </source>
</evidence>